<feature type="non-terminal residue" evidence="1">
    <location>
        <position position="1"/>
    </location>
</feature>
<reference evidence="1" key="1">
    <citation type="journal article" date="2014" name="Front. Microbiol.">
        <title>High frequency of phylogenetically diverse reductive dehalogenase-homologous genes in deep subseafloor sedimentary metagenomes.</title>
        <authorList>
            <person name="Kawai M."/>
            <person name="Futagami T."/>
            <person name="Toyoda A."/>
            <person name="Takaki Y."/>
            <person name="Nishi S."/>
            <person name="Hori S."/>
            <person name="Arai W."/>
            <person name="Tsubouchi T."/>
            <person name="Morono Y."/>
            <person name="Uchiyama I."/>
            <person name="Ito T."/>
            <person name="Fujiyama A."/>
            <person name="Inagaki F."/>
            <person name="Takami H."/>
        </authorList>
    </citation>
    <scope>NUCLEOTIDE SEQUENCE</scope>
    <source>
        <strain evidence="1">Expedition CK06-06</strain>
    </source>
</reference>
<gene>
    <name evidence="1" type="ORF">S12H4_00395</name>
</gene>
<dbReference type="EMBL" id="BARW01000041">
    <property type="protein sequence ID" value="GAI68734.1"/>
    <property type="molecule type" value="Genomic_DNA"/>
</dbReference>
<name>X1SLQ8_9ZZZZ</name>
<protein>
    <submittedName>
        <fullName evidence="1">Uncharacterized protein</fullName>
    </submittedName>
</protein>
<dbReference type="Gene3D" id="2.60.120.260">
    <property type="entry name" value="Galactose-binding domain-like"/>
    <property type="match status" value="1"/>
</dbReference>
<evidence type="ECO:0000313" key="1">
    <source>
        <dbReference type="EMBL" id="GAI68734.1"/>
    </source>
</evidence>
<comment type="caution">
    <text evidence="1">The sequence shown here is derived from an EMBL/GenBank/DDBJ whole genome shotgun (WGS) entry which is preliminary data.</text>
</comment>
<dbReference type="AlphaFoldDB" id="X1SLQ8"/>
<proteinExistence type="predicted"/>
<accession>X1SLQ8</accession>
<organism evidence="1">
    <name type="scientific">marine sediment metagenome</name>
    <dbReference type="NCBI Taxonomy" id="412755"/>
    <lineage>
        <taxon>unclassified sequences</taxon>
        <taxon>metagenomes</taxon>
        <taxon>ecological metagenomes</taxon>
    </lineage>
</organism>
<sequence length="288" mass="31978">YLDHDNLSVSKGVDIINGLLLAKAVGVLDSTYMSKAKGSSILNSLTLQKAIDIITDLTSDKGAEYLDHDNLSVSKGVDIINGLLLAKAVGVLDSTNMSSFKGASIFDLFTTQRAHDIFYDINYSVREATKKIFVDTLEHQDWYREKINGGFENGLSGWGIESPPSFWTTIDYDFKEGSHTAHCGLPQAVVGKNMYQYVGIPPIKNSGNKIYIHVWVKHWHPTAGFTCANLSITFIGVIPYCEEIWHEFDVDISSYAASIQNFVIDPSNTGGSQENYIRIDDIYIYEAP</sequence>